<evidence type="ECO:0000313" key="2">
    <source>
        <dbReference type="Proteomes" id="UP001341281"/>
    </source>
</evidence>
<keyword evidence="2" id="KW-1185">Reference proteome</keyword>
<evidence type="ECO:0000313" key="1">
    <source>
        <dbReference type="EMBL" id="WVZ62753.1"/>
    </source>
</evidence>
<organism evidence="1 2">
    <name type="scientific">Paspalum notatum var. saurae</name>
    <dbReference type="NCBI Taxonomy" id="547442"/>
    <lineage>
        <taxon>Eukaryota</taxon>
        <taxon>Viridiplantae</taxon>
        <taxon>Streptophyta</taxon>
        <taxon>Embryophyta</taxon>
        <taxon>Tracheophyta</taxon>
        <taxon>Spermatophyta</taxon>
        <taxon>Magnoliopsida</taxon>
        <taxon>Liliopsida</taxon>
        <taxon>Poales</taxon>
        <taxon>Poaceae</taxon>
        <taxon>PACMAD clade</taxon>
        <taxon>Panicoideae</taxon>
        <taxon>Andropogonodae</taxon>
        <taxon>Paspaleae</taxon>
        <taxon>Paspalinae</taxon>
        <taxon>Paspalum</taxon>
    </lineage>
</organism>
<dbReference type="EMBL" id="CP144747">
    <property type="protein sequence ID" value="WVZ62753.1"/>
    <property type="molecule type" value="Genomic_DNA"/>
</dbReference>
<dbReference type="Proteomes" id="UP001341281">
    <property type="component" value="Chromosome 03"/>
</dbReference>
<accession>A0AAQ3SXL8</accession>
<sequence>MIEPLHRCTKRAADAEYIRRVFNMFARLFSAYKVEGECNLNNIVYKQYVEKLNRVLLRQLSMAKVITEHLSVEEAADKSTSTCASLNQKLCPFQALPRGAKAAAVAPSPLRFQPLLASVWMLPWAKANGNPTAQALIISTGMYRVYLLFQFHTDSFRSLLAGYDPHLLLQAWPASSPLTRSHVTCDAPFLGEYPRAPQEHLLPGHQSSPPGLLPALISTPHNASKVLFLEGFQIRVSLEEVPTTAVEEITWI</sequence>
<protein>
    <submittedName>
        <fullName evidence="1">Uncharacterized protein</fullName>
    </submittedName>
</protein>
<dbReference type="Pfam" id="PF03386">
    <property type="entry name" value="ENOD93"/>
    <property type="match status" value="1"/>
</dbReference>
<proteinExistence type="predicted"/>
<dbReference type="PANTHER" id="PTHR33605:SF2">
    <property type="entry name" value="EARLY NODULIN-93"/>
    <property type="match status" value="1"/>
</dbReference>
<dbReference type="AlphaFoldDB" id="A0AAQ3SXL8"/>
<gene>
    <name evidence="1" type="ORF">U9M48_012459</name>
</gene>
<dbReference type="PANTHER" id="PTHR33605">
    <property type="entry name" value="EARLY NODULIN-93"/>
    <property type="match status" value="1"/>
</dbReference>
<name>A0AAQ3SXL8_PASNO</name>
<reference evidence="1 2" key="1">
    <citation type="submission" date="2024-02" db="EMBL/GenBank/DDBJ databases">
        <title>High-quality chromosome-scale genome assembly of Pensacola bahiagrass (Paspalum notatum Flugge var. saurae).</title>
        <authorList>
            <person name="Vega J.M."/>
            <person name="Podio M."/>
            <person name="Orjuela J."/>
            <person name="Siena L.A."/>
            <person name="Pessino S.C."/>
            <person name="Combes M.C."/>
            <person name="Mariac C."/>
            <person name="Albertini E."/>
            <person name="Pupilli F."/>
            <person name="Ortiz J.P.A."/>
            <person name="Leblanc O."/>
        </authorList>
    </citation>
    <scope>NUCLEOTIDE SEQUENCE [LARGE SCALE GENOMIC DNA]</scope>
    <source>
        <strain evidence="1">R1</strain>
        <tissue evidence="1">Leaf</tissue>
    </source>
</reference>
<dbReference type="InterPro" id="IPR005050">
    <property type="entry name" value="Enod93"/>
</dbReference>